<name>A0ABY7JM53_9FIRM</name>
<gene>
    <name evidence="1" type="ORF">O0R46_07355</name>
</gene>
<protein>
    <submittedName>
        <fullName evidence="1">Uncharacterized protein</fullName>
    </submittedName>
</protein>
<accession>A0ABY7JM53</accession>
<dbReference type="EMBL" id="CP114052">
    <property type="protein sequence ID" value="WAW14412.1"/>
    <property type="molecule type" value="Genomic_DNA"/>
</dbReference>
<proteinExistence type="predicted"/>
<sequence>MEKITPILFDCRNIYIEPKALDFLRPPEYFPTNEKYFRPTRTIIKLIEVGRGEDGGLVYTCISSFGETHYFSSNQILHISHSLEEHCTMIDELLHPNRREEYFRRLGQE</sequence>
<dbReference type="Proteomes" id="UP001164187">
    <property type="component" value="Chromosome"/>
</dbReference>
<keyword evidence="2" id="KW-1185">Reference proteome</keyword>
<evidence type="ECO:0000313" key="2">
    <source>
        <dbReference type="Proteomes" id="UP001164187"/>
    </source>
</evidence>
<organism evidence="1 2">
    <name type="scientific">Peptostreptococcus equinus</name>
    <dbReference type="NCBI Taxonomy" id="3003601"/>
    <lineage>
        <taxon>Bacteria</taxon>
        <taxon>Bacillati</taxon>
        <taxon>Bacillota</taxon>
        <taxon>Clostridia</taxon>
        <taxon>Peptostreptococcales</taxon>
        <taxon>Peptostreptococcaceae</taxon>
        <taxon>Peptostreptococcus</taxon>
    </lineage>
</organism>
<evidence type="ECO:0000313" key="1">
    <source>
        <dbReference type="EMBL" id="WAW14412.1"/>
    </source>
</evidence>
<dbReference type="RefSeq" id="WP_269311087.1">
    <property type="nucleotide sequence ID" value="NZ_CP114052.1"/>
</dbReference>
<reference evidence="1" key="1">
    <citation type="submission" date="2022-12" db="EMBL/GenBank/DDBJ databases">
        <title>Peptostreptococcus.</title>
        <authorList>
            <person name="Lee S.H."/>
        </authorList>
    </citation>
    <scope>NUCLEOTIDE SEQUENCE</scope>
    <source>
        <strain evidence="1">CBA3647</strain>
    </source>
</reference>